<dbReference type="Pfam" id="PF04055">
    <property type="entry name" value="Radical_SAM"/>
    <property type="match status" value="1"/>
</dbReference>
<dbReference type="GO" id="GO:0005737">
    <property type="term" value="C:cytoplasm"/>
    <property type="evidence" value="ECO:0007669"/>
    <property type="project" value="InterPro"/>
</dbReference>
<evidence type="ECO:0000256" key="3">
    <source>
        <dbReference type="ARBA" id="ARBA00033094"/>
    </source>
</evidence>
<name>A0AA41V121_PAPNU</name>
<dbReference type="InterPro" id="IPR034505">
    <property type="entry name" value="Coproporphyrinogen-III_oxidase"/>
</dbReference>
<dbReference type="Gene3D" id="3.80.30.20">
    <property type="entry name" value="tm_1862 like domain"/>
    <property type="match status" value="1"/>
</dbReference>
<dbReference type="SFLD" id="SFLDG01065">
    <property type="entry name" value="anaerobic_coproporphyrinogen-I"/>
    <property type="match status" value="1"/>
</dbReference>
<sequence>MLKSAFTTPILSTIPRKPKSSVACFLLCRAFRLSAVRGNVSINTVAASEPPPPQSYPTSAYIHLPFCRKRCHYCDFPIVALGSSSSNLPNDIDDPRILNYVQLLCREIEATKVLKSDSDSPLKTVFFGGGTPSLVPPRLVSKILETLNSKFGVSSNAEISIEMDPGTFDAQKMSKLLDLGVNRVSLGVQAFQEELLKACGRAHSLNEVYEAIEIIGSCSVKNWSLDLISSLPHQTSEMWKESLECAIKAEPTHVSVYDLQVEKGTKFGLLYKPGEFPLPDDTLSAEFYKMASKTLSNTGYNHYEISSYCKEGYECQHNLTYWKNGYYYAFGLGSASHLDGVRFSRPRKMKEYTSYVQNLEDGVLIQHENVQKDVKDLEMDVVMLSLRTSRGLELKSFRECFGSSLVLSLCMTFRPYIESGHVLLLDDKRRVLMAEEFSPVLSNESKIEETVAFIRLSDPDGFLLSNELISIAFGVISP</sequence>
<gene>
    <name evidence="6" type="ORF">MKW94_000525</name>
</gene>
<evidence type="ECO:0000256" key="4">
    <source>
        <dbReference type="ARBA" id="ARBA00045130"/>
    </source>
</evidence>
<dbReference type="SFLD" id="SFLDF00562">
    <property type="entry name" value="HemN-like__clustered_with_heat"/>
    <property type="match status" value="1"/>
</dbReference>
<evidence type="ECO:0000313" key="7">
    <source>
        <dbReference type="Proteomes" id="UP001177140"/>
    </source>
</evidence>
<evidence type="ECO:0000259" key="5">
    <source>
        <dbReference type="PROSITE" id="PS51918"/>
    </source>
</evidence>
<comment type="function">
    <text evidence="4">May be a heme chaperone, appears to bind heme. Homologous bacterial proteins do not have oxygen-independent coproporphyrinogen-III oxidase activity. Binds 1 [4Fe-4S] cluster. The cluster is coordinated with 3 cysteines and an exchangeable S-adenosyl-L-methionine.</text>
</comment>
<accession>A0AA41V121</accession>
<dbReference type="NCBIfam" id="TIGR00539">
    <property type="entry name" value="hemN_rel"/>
    <property type="match status" value="1"/>
</dbReference>
<evidence type="ECO:0000313" key="6">
    <source>
        <dbReference type="EMBL" id="MCL7027574.1"/>
    </source>
</evidence>
<feature type="domain" description="Radical SAM core" evidence="5">
    <location>
        <begin position="52"/>
        <end position="301"/>
    </location>
</feature>
<dbReference type="PANTHER" id="PTHR13932:SF5">
    <property type="entry name" value="RADICAL S-ADENOSYL METHIONINE DOMAIN-CONTAINING PROTEIN 1, MITOCHONDRIAL"/>
    <property type="match status" value="1"/>
</dbReference>
<dbReference type="InterPro" id="IPR004559">
    <property type="entry name" value="HemW-like"/>
</dbReference>
<dbReference type="Proteomes" id="UP001177140">
    <property type="component" value="Unassembled WGS sequence"/>
</dbReference>
<dbReference type="SMART" id="SM00729">
    <property type="entry name" value="Elp3"/>
    <property type="match status" value="1"/>
</dbReference>
<dbReference type="GO" id="GO:0006779">
    <property type="term" value="P:porphyrin-containing compound biosynthetic process"/>
    <property type="evidence" value="ECO:0007669"/>
    <property type="project" value="InterPro"/>
</dbReference>
<dbReference type="InterPro" id="IPR023404">
    <property type="entry name" value="rSAM_horseshoe"/>
</dbReference>
<comment type="caution">
    <text evidence="6">The sequence shown here is derived from an EMBL/GenBank/DDBJ whole genome shotgun (WGS) entry which is preliminary data.</text>
</comment>
<dbReference type="SUPFAM" id="SSF102114">
    <property type="entry name" value="Radical SAM enzymes"/>
    <property type="match status" value="1"/>
</dbReference>
<keyword evidence="7" id="KW-1185">Reference proteome</keyword>
<dbReference type="GO" id="GO:0051539">
    <property type="term" value="F:4 iron, 4 sulfur cluster binding"/>
    <property type="evidence" value="ECO:0007669"/>
    <property type="project" value="InterPro"/>
</dbReference>
<dbReference type="InterPro" id="IPR058240">
    <property type="entry name" value="rSAM_sf"/>
</dbReference>
<dbReference type="PROSITE" id="PS51918">
    <property type="entry name" value="RADICAL_SAM"/>
    <property type="match status" value="1"/>
</dbReference>
<evidence type="ECO:0000256" key="1">
    <source>
        <dbReference type="ARBA" id="ARBA00006100"/>
    </source>
</evidence>
<dbReference type="GO" id="GO:0004109">
    <property type="term" value="F:coproporphyrinogen oxidase activity"/>
    <property type="evidence" value="ECO:0007669"/>
    <property type="project" value="InterPro"/>
</dbReference>
<comment type="similarity">
    <text evidence="1">Belongs to the anaerobic coproporphyrinogen-III oxidase family. HemW subfamily.</text>
</comment>
<dbReference type="AlphaFoldDB" id="A0AA41V121"/>
<dbReference type="InterPro" id="IPR007197">
    <property type="entry name" value="rSAM"/>
</dbReference>
<evidence type="ECO:0000256" key="2">
    <source>
        <dbReference type="ARBA" id="ARBA00014678"/>
    </source>
</evidence>
<dbReference type="EMBL" id="JAJJMA010069666">
    <property type="protein sequence ID" value="MCL7027574.1"/>
    <property type="molecule type" value="Genomic_DNA"/>
</dbReference>
<dbReference type="InterPro" id="IPR006638">
    <property type="entry name" value="Elp3/MiaA/NifB-like_rSAM"/>
</dbReference>
<dbReference type="SFLD" id="SFLDS00029">
    <property type="entry name" value="Radical_SAM"/>
    <property type="match status" value="1"/>
</dbReference>
<protein>
    <recommendedName>
        <fullName evidence="2">Radical S-adenosyl methionine domain-containing protein 1, mitochondrial</fullName>
    </recommendedName>
    <alternativeName>
        <fullName evidence="3">Putative heme chaperone</fullName>
    </alternativeName>
</protein>
<organism evidence="6 7">
    <name type="scientific">Papaver nudicaule</name>
    <name type="common">Iceland poppy</name>
    <dbReference type="NCBI Taxonomy" id="74823"/>
    <lineage>
        <taxon>Eukaryota</taxon>
        <taxon>Viridiplantae</taxon>
        <taxon>Streptophyta</taxon>
        <taxon>Embryophyta</taxon>
        <taxon>Tracheophyta</taxon>
        <taxon>Spermatophyta</taxon>
        <taxon>Magnoliopsida</taxon>
        <taxon>Ranunculales</taxon>
        <taxon>Papaveraceae</taxon>
        <taxon>Papaveroideae</taxon>
        <taxon>Papaver</taxon>
    </lineage>
</organism>
<reference evidence="6" key="1">
    <citation type="submission" date="2022-03" db="EMBL/GenBank/DDBJ databases">
        <title>A functionally conserved STORR gene fusion in Papaver species that diverged 16.8 million years ago.</title>
        <authorList>
            <person name="Catania T."/>
        </authorList>
    </citation>
    <scope>NUCLEOTIDE SEQUENCE</scope>
    <source>
        <strain evidence="6">S-191538</strain>
    </source>
</reference>
<dbReference type="PANTHER" id="PTHR13932">
    <property type="entry name" value="COPROPORPHYRINIGEN III OXIDASE"/>
    <property type="match status" value="1"/>
</dbReference>
<proteinExistence type="inferred from homology"/>